<keyword evidence="1" id="KW-0472">Membrane</keyword>
<dbReference type="PANTHER" id="PTHR30336">
    <property type="entry name" value="INNER MEMBRANE PROTEIN, PROBABLE PERMEASE"/>
    <property type="match status" value="1"/>
</dbReference>
<dbReference type="Proteomes" id="UP001524435">
    <property type="component" value="Unassembled WGS sequence"/>
</dbReference>
<feature type="transmembrane region" description="Helical" evidence="1">
    <location>
        <begin position="58"/>
        <end position="86"/>
    </location>
</feature>
<proteinExistence type="predicted"/>
<dbReference type="PANTHER" id="PTHR30336:SF4">
    <property type="entry name" value="ENVELOPE BIOGENESIS FACTOR ELYC"/>
    <property type="match status" value="1"/>
</dbReference>
<dbReference type="Gene3D" id="3.40.50.620">
    <property type="entry name" value="HUPs"/>
    <property type="match status" value="1"/>
</dbReference>
<feature type="transmembrane region" description="Helical" evidence="1">
    <location>
        <begin position="26"/>
        <end position="46"/>
    </location>
</feature>
<dbReference type="CDD" id="cd06259">
    <property type="entry name" value="YdcF-like"/>
    <property type="match status" value="1"/>
</dbReference>
<keyword evidence="1" id="KW-0812">Transmembrane</keyword>
<feature type="domain" description="DUF218" evidence="2">
    <location>
        <begin position="94"/>
        <end position="219"/>
    </location>
</feature>
<evidence type="ECO:0000313" key="4">
    <source>
        <dbReference type="Proteomes" id="UP001524435"/>
    </source>
</evidence>
<dbReference type="Pfam" id="PF02698">
    <property type="entry name" value="DUF218"/>
    <property type="match status" value="1"/>
</dbReference>
<dbReference type="EMBL" id="JANGCH010000007">
    <property type="protein sequence ID" value="MCQ5121886.1"/>
    <property type="molecule type" value="Genomic_DNA"/>
</dbReference>
<dbReference type="RefSeq" id="WP_256197811.1">
    <property type="nucleotide sequence ID" value="NZ_CANTYB010000017.1"/>
</dbReference>
<accession>A0ABT1SKY7</accession>
<evidence type="ECO:0000256" key="1">
    <source>
        <dbReference type="SAM" id="Phobius"/>
    </source>
</evidence>
<comment type="caution">
    <text evidence="3">The sequence shown here is derived from an EMBL/GenBank/DDBJ whole genome shotgun (WGS) entry which is preliminary data.</text>
</comment>
<organism evidence="3 4">
    <name type="scientific">Massilicoli timonensis</name>
    <dbReference type="NCBI Taxonomy" id="2015901"/>
    <lineage>
        <taxon>Bacteria</taxon>
        <taxon>Bacillati</taxon>
        <taxon>Bacillota</taxon>
        <taxon>Erysipelotrichia</taxon>
        <taxon>Erysipelotrichales</taxon>
        <taxon>Erysipelotrichaceae</taxon>
        <taxon>Massilicoli</taxon>
    </lineage>
</organism>
<gene>
    <name evidence="3" type="ORF">NE663_06380</name>
</gene>
<reference evidence="3 4" key="1">
    <citation type="submission" date="2022-06" db="EMBL/GenBank/DDBJ databases">
        <title>Isolation of gut microbiota from human fecal samples.</title>
        <authorList>
            <person name="Pamer E.G."/>
            <person name="Barat B."/>
            <person name="Waligurski E."/>
            <person name="Medina S."/>
            <person name="Paddock L."/>
            <person name="Mostad J."/>
        </authorList>
    </citation>
    <scope>NUCLEOTIDE SEQUENCE [LARGE SCALE GENOMIC DNA]</scope>
    <source>
        <strain evidence="3 4">DFI.6.1</strain>
    </source>
</reference>
<keyword evidence="1" id="KW-1133">Transmembrane helix</keyword>
<keyword evidence="4" id="KW-1185">Reference proteome</keyword>
<protein>
    <submittedName>
        <fullName evidence="3">YdcF family protein</fullName>
    </submittedName>
</protein>
<name>A0ABT1SKY7_9FIRM</name>
<dbReference type="InterPro" id="IPR051599">
    <property type="entry name" value="Cell_Envelope_Assoc"/>
</dbReference>
<dbReference type="InterPro" id="IPR003848">
    <property type="entry name" value="DUF218"/>
</dbReference>
<sequence>MQWFLFLSGGSAIAYYLFMKICYRRIAFASFFLGSGIAMLFFAILWDNGGDQNKVSDLWQDVIGIVFLMGILFFVFTQAMILFYGFHDGKKKGDYIMVLGAGLNGREVSTTLRLRLDRAIALYRQCPLPMIVSGGQGKDEERSEAAAMRDYCIAQGVPEKMILMEDVSCSTDENFAFVKRLLNQQTPHVLLVTNRFHMCRAARIGAFHGFRCECFASPVHTATAFNFYVREFFALWKTLLCHLFFLICKKRKQ</sequence>
<dbReference type="InterPro" id="IPR014729">
    <property type="entry name" value="Rossmann-like_a/b/a_fold"/>
</dbReference>
<evidence type="ECO:0000313" key="3">
    <source>
        <dbReference type="EMBL" id="MCQ5121886.1"/>
    </source>
</evidence>
<evidence type="ECO:0000259" key="2">
    <source>
        <dbReference type="Pfam" id="PF02698"/>
    </source>
</evidence>